<dbReference type="Pfam" id="PF00085">
    <property type="entry name" value="Thioredoxin"/>
    <property type="match status" value="1"/>
</dbReference>
<dbReference type="Gene3D" id="3.40.30.10">
    <property type="entry name" value="Glutaredoxin"/>
    <property type="match status" value="1"/>
</dbReference>
<dbReference type="RefSeq" id="XP_022134270.1">
    <property type="nucleotide sequence ID" value="XM_022278578.1"/>
</dbReference>
<protein>
    <submittedName>
        <fullName evidence="3">Thioredoxin H4-1-like</fullName>
    </submittedName>
</protein>
<dbReference type="OrthoDB" id="2121326at2759"/>
<dbReference type="InterPro" id="IPR013766">
    <property type="entry name" value="Thioredoxin_domain"/>
</dbReference>
<organism evidence="2 3">
    <name type="scientific">Momordica charantia</name>
    <name type="common">Bitter gourd</name>
    <name type="synonym">Balsam pear</name>
    <dbReference type="NCBI Taxonomy" id="3673"/>
    <lineage>
        <taxon>Eukaryota</taxon>
        <taxon>Viridiplantae</taxon>
        <taxon>Streptophyta</taxon>
        <taxon>Embryophyta</taxon>
        <taxon>Tracheophyta</taxon>
        <taxon>Spermatophyta</taxon>
        <taxon>Magnoliopsida</taxon>
        <taxon>eudicotyledons</taxon>
        <taxon>Gunneridae</taxon>
        <taxon>Pentapetalae</taxon>
        <taxon>rosids</taxon>
        <taxon>fabids</taxon>
        <taxon>Cucurbitales</taxon>
        <taxon>Cucurbitaceae</taxon>
        <taxon>Momordiceae</taxon>
        <taxon>Momordica</taxon>
    </lineage>
</organism>
<dbReference type="AlphaFoldDB" id="A0A6J1BXU2"/>
<dbReference type="Proteomes" id="UP000504603">
    <property type="component" value="Unplaced"/>
</dbReference>
<evidence type="ECO:0000313" key="3">
    <source>
        <dbReference type="RefSeq" id="XP_022134270.1"/>
    </source>
</evidence>
<sequence length="139" mass="15540">MGSCWTKFFNSDQEDQGEVQNVDSKNVHLITSMETWEAKLLEATKDGKIVIANFCAPWCRPSKSMTAGYCELADKYTSMVFLAIDVDELAELSTSWEIKATPTFVFLKDGRQLDKLVGANKSDLQQKLAAMEDVTKSQS</sequence>
<dbReference type="InterPro" id="IPR036249">
    <property type="entry name" value="Thioredoxin-like_sf"/>
</dbReference>
<dbReference type="SUPFAM" id="SSF52833">
    <property type="entry name" value="Thioredoxin-like"/>
    <property type="match status" value="1"/>
</dbReference>
<dbReference type="PANTHER" id="PTHR10438:SF394">
    <property type="entry name" value="THIOREDOXIN-LIKE PROTEIN CXXS2-RELATED"/>
    <property type="match status" value="1"/>
</dbReference>
<gene>
    <name evidence="3" type="primary">LOC111006572</name>
</gene>
<name>A0A6J1BXU2_MOMCH</name>
<keyword evidence="2" id="KW-1185">Reference proteome</keyword>
<dbReference type="PANTHER" id="PTHR10438">
    <property type="entry name" value="THIOREDOXIN"/>
    <property type="match status" value="1"/>
</dbReference>
<accession>A0A6J1BXU2</accession>
<dbReference type="PROSITE" id="PS51352">
    <property type="entry name" value="THIOREDOXIN_2"/>
    <property type="match status" value="1"/>
</dbReference>
<dbReference type="InterPro" id="IPR050620">
    <property type="entry name" value="Thioredoxin_H-type-like"/>
</dbReference>
<evidence type="ECO:0000259" key="1">
    <source>
        <dbReference type="PROSITE" id="PS51352"/>
    </source>
</evidence>
<proteinExistence type="predicted"/>
<feature type="domain" description="Thioredoxin" evidence="1">
    <location>
        <begin position="8"/>
        <end position="136"/>
    </location>
</feature>
<evidence type="ECO:0000313" key="2">
    <source>
        <dbReference type="Proteomes" id="UP000504603"/>
    </source>
</evidence>
<dbReference type="GeneID" id="111006572"/>
<dbReference type="KEGG" id="mcha:111006572"/>
<reference evidence="3" key="1">
    <citation type="submission" date="2025-08" db="UniProtKB">
        <authorList>
            <consortium name="RefSeq"/>
        </authorList>
    </citation>
    <scope>IDENTIFICATION</scope>
    <source>
        <strain evidence="3">OHB3-1</strain>
    </source>
</reference>
<dbReference type="CDD" id="cd02947">
    <property type="entry name" value="TRX_family"/>
    <property type="match status" value="1"/>
</dbReference>